<dbReference type="OrthoDB" id="275117at2157"/>
<name>M0C0X3_9EURY</name>
<accession>M0C0X3</accession>
<dbReference type="EMBL" id="AOIT01000086">
    <property type="protein sequence ID" value="ELZ15977.1"/>
    <property type="molecule type" value="Genomic_DNA"/>
</dbReference>
<dbReference type="AlphaFoldDB" id="M0C0X3"/>
<keyword evidence="2" id="KW-1185">Reference proteome</keyword>
<proteinExistence type="predicted"/>
<organism evidence="1 2">
    <name type="scientific">Natrinema limicola JCM 13563</name>
    <dbReference type="NCBI Taxonomy" id="1230457"/>
    <lineage>
        <taxon>Archaea</taxon>
        <taxon>Methanobacteriati</taxon>
        <taxon>Methanobacteriota</taxon>
        <taxon>Stenosarchaea group</taxon>
        <taxon>Halobacteria</taxon>
        <taxon>Halobacteriales</taxon>
        <taxon>Natrialbaceae</taxon>
        <taxon>Natrinema</taxon>
    </lineage>
</organism>
<dbReference type="Proteomes" id="UP000011615">
    <property type="component" value="Unassembled WGS sequence"/>
</dbReference>
<evidence type="ECO:0000313" key="1">
    <source>
        <dbReference type="EMBL" id="ELZ15977.1"/>
    </source>
</evidence>
<dbReference type="PATRIC" id="fig|1230457.4.peg.3420"/>
<gene>
    <name evidence="1" type="ORF">C476_17207</name>
</gene>
<sequence length="211" mass="23981">MEDSPFTDEELGVLYRHGTRGFIYNAERAAQKEAIEEWKSDDQRHEELRAFNEVFDMSYIVLDTSLAMEKTAPLQPGLDVNEAMFKVTEESPFDGPGMQLKRVGDKLARDVSKYFERELARLLENSTLSKQQFVVFVLLWEEPSEHGTGRQLGERGVAEALDLAIGTVRSHHARAKDKIEKAEFTAGLTDYAVADWNTTHEDTKALLDEKL</sequence>
<dbReference type="eggNOG" id="arCOG04554">
    <property type="taxonomic scope" value="Archaea"/>
</dbReference>
<comment type="caution">
    <text evidence="1">The sequence shown here is derived from an EMBL/GenBank/DDBJ whole genome shotgun (WGS) entry which is preliminary data.</text>
</comment>
<dbReference type="RefSeq" id="WP_008015219.1">
    <property type="nucleotide sequence ID" value="NZ_AOIT01000086.1"/>
</dbReference>
<evidence type="ECO:0000313" key="2">
    <source>
        <dbReference type="Proteomes" id="UP000011615"/>
    </source>
</evidence>
<reference evidence="1 2" key="1">
    <citation type="journal article" date="2014" name="PLoS Genet.">
        <title>Phylogenetically driven sequencing of extremely halophilic archaea reveals strategies for static and dynamic osmo-response.</title>
        <authorList>
            <person name="Becker E.A."/>
            <person name="Seitzer P.M."/>
            <person name="Tritt A."/>
            <person name="Larsen D."/>
            <person name="Krusor M."/>
            <person name="Yao A.I."/>
            <person name="Wu D."/>
            <person name="Madern D."/>
            <person name="Eisen J.A."/>
            <person name="Darling A.E."/>
            <person name="Facciotti M.T."/>
        </authorList>
    </citation>
    <scope>NUCLEOTIDE SEQUENCE [LARGE SCALE GENOMIC DNA]</scope>
    <source>
        <strain evidence="1 2">JCM 13563</strain>
    </source>
</reference>
<protein>
    <submittedName>
        <fullName evidence="1">Uncharacterized protein</fullName>
    </submittedName>
</protein>